<evidence type="ECO:0000313" key="2">
    <source>
        <dbReference type="EnsemblPlants" id="KEH38232"/>
    </source>
</evidence>
<organism evidence="1 3">
    <name type="scientific">Medicago truncatula</name>
    <name type="common">Barrel medic</name>
    <name type="synonym">Medicago tribuloides</name>
    <dbReference type="NCBI Taxonomy" id="3880"/>
    <lineage>
        <taxon>Eukaryota</taxon>
        <taxon>Viridiplantae</taxon>
        <taxon>Streptophyta</taxon>
        <taxon>Embryophyta</taxon>
        <taxon>Tracheophyta</taxon>
        <taxon>Spermatophyta</taxon>
        <taxon>Magnoliopsida</taxon>
        <taxon>eudicotyledons</taxon>
        <taxon>Gunneridae</taxon>
        <taxon>Pentapetalae</taxon>
        <taxon>rosids</taxon>
        <taxon>fabids</taxon>
        <taxon>Fabales</taxon>
        <taxon>Fabaceae</taxon>
        <taxon>Papilionoideae</taxon>
        <taxon>50 kb inversion clade</taxon>
        <taxon>NPAAA clade</taxon>
        <taxon>Hologalegina</taxon>
        <taxon>IRL clade</taxon>
        <taxon>Trifolieae</taxon>
        <taxon>Medicago</taxon>
    </lineage>
</organism>
<dbReference type="EMBL" id="CM001218">
    <property type="protein sequence ID" value="KEH38232.1"/>
    <property type="molecule type" value="Genomic_DNA"/>
</dbReference>
<reference evidence="1 3" key="2">
    <citation type="journal article" date="2014" name="BMC Genomics">
        <title>An improved genome release (version Mt4.0) for the model legume Medicago truncatula.</title>
        <authorList>
            <person name="Tang H."/>
            <person name="Krishnakumar V."/>
            <person name="Bidwell S."/>
            <person name="Rosen B."/>
            <person name="Chan A."/>
            <person name="Zhou S."/>
            <person name="Gentzbittel L."/>
            <person name="Childs K.L."/>
            <person name="Yandell M."/>
            <person name="Gundlach H."/>
            <person name="Mayer K.F."/>
            <person name="Schwartz D.C."/>
            <person name="Town C.D."/>
        </authorList>
    </citation>
    <scope>GENOME REANNOTATION</scope>
    <source>
        <strain evidence="1">A17</strain>
        <strain evidence="2 3">cv. Jemalong A17</strain>
    </source>
</reference>
<accession>A0A072V8U2</accession>
<dbReference type="HOGENOM" id="CLU_1920193_0_0_1"/>
<evidence type="ECO:0000313" key="1">
    <source>
        <dbReference type="EMBL" id="KEH38232.1"/>
    </source>
</evidence>
<dbReference type="Proteomes" id="UP000002051">
    <property type="component" value="Chromosome 2"/>
</dbReference>
<reference evidence="2" key="3">
    <citation type="submission" date="2015-04" db="UniProtKB">
        <authorList>
            <consortium name="EnsemblPlants"/>
        </authorList>
    </citation>
    <scope>IDENTIFICATION</scope>
    <source>
        <strain evidence="2">cv. Jemalong A17</strain>
    </source>
</reference>
<dbReference type="AlphaFoldDB" id="A0A072V8U2"/>
<name>A0A072V8U2_MEDTR</name>
<dbReference type="PANTHER" id="PTHR10314">
    <property type="entry name" value="CYSTATHIONINE BETA-SYNTHASE"/>
    <property type="match status" value="1"/>
</dbReference>
<protein>
    <submittedName>
        <fullName evidence="1">Cysteine synthase, putative</fullName>
    </submittedName>
</protein>
<gene>
    <name evidence="1" type="ordered locus">MTR_2g064375</name>
</gene>
<dbReference type="InterPro" id="IPR050214">
    <property type="entry name" value="Cys_Synth/Cystath_Beta-Synth"/>
</dbReference>
<reference evidence="1 3" key="1">
    <citation type="journal article" date="2011" name="Nature">
        <title>The Medicago genome provides insight into the evolution of rhizobial symbioses.</title>
        <authorList>
            <person name="Young N.D."/>
            <person name="Debelle F."/>
            <person name="Oldroyd G.E."/>
            <person name="Geurts R."/>
            <person name="Cannon S.B."/>
            <person name="Udvardi M.K."/>
            <person name="Benedito V.A."/>
            <person name="Mayer K.F."/>
            <person name="Gouzy J."/>
            <person name="Schoof H."/>
            <person name="Van de Peer Y."/>
            <person name="Proost S."/>
            <person name="Cook D.R."/>
            <person name="Meyers B.C."/>
            <person name="Spannagl M."/>
            <person name="Cheung F."/>
            <person name="De Mita S."/>
            <person name="Krishnakumar V."/>
            <person name="Gundlach H."/>
            <person name="Zhou S."/>
            <person name="Mudge J."/>
            <person name="Bharti A.K."/>
            <person name="Murray J.D."/>
            <person name="Naoumkina M.A."/>
            <person name="Rosen B."/>
            <person name="Silverstein K.A."/>
            <person name="Tang H."/>
            <person name="Rombauts S."/>
            <person name="Zhao P.X."/>
            <person name="Zhou P."/>
            <person name="Barbe V."/>
            <person name="Bardou P."/>
            <person name="Bechner M."/>
            <person name="Bellec A."/>
            <person name="Berger A."/>
            <person name="Berges H."/>
            <person name="Bidwell S."/>
            <person name="Bisseling T."/>
            <person name="Choisne N."/>
            <person name="Couloux A."/>
            <person name="Denny R."/>
            <person name="Deshpande S."/>
            <person name="Dai X."/>
            <person name="Doyle J.J."/>
            <person name="Dudez A.M."/>
            <person name="Farmer A.D."/>
            <person name="Fouteau S."/>
            <person name="Franken C."/>
            <person name="Gibelin C."/>
            <person name="Gish J."/>
            <person name="Goldstein S."/>
            <person name="Gonzalez A.J."/>
            <person name="Green P.J."/>
            <person name="Hallab A."/>
            <person name="Hartog M."/>
            <person name="Hua A."/>
            <person name="Humphray S.J."/>
            <person name="Jeong D.H."/>
            <person name="Jing Y."/>
            <person name="Jocker A."/>
            <person name="Kenton S.M."/>
            <person name="Kim D.J."/>
            <person name="Klee K."/>
            <person name="Lai H."/>
            <person name="Lang C."/>
            <person name="Lin S."/>
            <person name="Macmil S.L."/>
            <person name="Magdelenat G."/>
            <person name="Matthews L."/>
            <person name="McCorrison J."/>
            <person name="Monaghan E.L."/>
            <person name="Mun J.H."/>
            <person name="Najar F.Z."/>
            <person name="Nicholson C."/>
            <person name="Noirot C."/>
            <person name="O'Bleness M."/>
            <person name="Paule C.R."/>
            <person name="Poulain J."/>
            <person name="Prion F."/>
            <person name="Qin B."/>
            <person name="Qu C."/>
            <person name="Retzel E.F."/>
            <person name="Riddle C."/>
            <person name="Sallet E."/>
            <person name="Samain S."/>
            <person name="Samson N."/>
            <person name="Sanders I."/>
            <person name="Saurat O."/>
            <person name="Scarpelli C."/>
            <person name="Schiex T."/>
            <person name="Segurens B."/>
            <person name="Severin A.J."/>
            <person name="Sherrier D.J."/>
            <person name="Shi R."/>
            <person name="Sims S."/>
            <person name="Singer S.R."/>
            <person name="Sinharoy S."/>
            <person name="Sterck L."/>
            <person name="Viollet A."/>
            <person name="Wang B.B."/>
            <person name="Wang K."/>
            <person name="Wang M."/>
            <person name="Wang X."/>
            <person name="Warfsmann J."/>
            <person name="Weissenbach J."/>
            <person name="White D.D."/>
            <person name="White J.D."/>
            <person name="Wiley G.B."/>
            <person name="Wincker P."/>
            <person name="Xing Y."/>
            <person name="Yang L."/>
            <person name="Yao Z."/>
            <person name="Ying F."/>
            <person name="Zhai J."/>
            <person name="Zhou L."/>
            <person name="Zuber A."/>
            <person name="Denarie J."/>
            <person name="Dixon R.A."/>
            <person name="May G.D."/>
            <person name="Schwartz D.C."/>
            <person name="Rogers J."/>
            <person name="Quetier F."/>
            <person name="Town C.D."/>
            <person name="Roe B.A."/>
        </authorList>
    </citation>
    <scope>NUCLEOTIDE SEQUENCE [LARGE SCALE GENOMIC DNA]</scope>
    <source>
        <strain evidence="1">A17</strain>
        <strain evidence="2 3">cv. Jemalong A17</strain>
    </source>
</reference>
<dbReference type="STRING" id="3880.A0A072V8U2"/>
<sequence length="132" mass="14651">MFLSKLLAEPLAVAFIAAYKLTLTMPASMSLERRILLHTFVAEETTGPEIWRDSAGKVDALVAGNRNNNRCREIPQGEKPWNQGKRPENTGKLIAVVFPGFRARYLSSQMFESYKHEADISLQGTATSLPLG</sequence>
<dbReference type="EnsemblPlants" id="KEH38232">
    <property type="protein sequence ID" value="KEH38232"/>
    <property type="gene ID" value="MTR_2g064375"/>
</dbReference>
<proteinExistence type="predicted"/>
<keyword evidence="3" id="KW-1185">Reference proteome</keyword>
<evidence type="ECO:0000313" key="3">
    <source>
        <dbReference type="Proteomes" id="UP000002051"/>
    </source>
</evidence>